<accession>A0ACC1B942</accession>
<organism evidence="1 2">
    <name type="scientific">Pistacia atlantica</name>
    <dbReference type="NCBI Taxonomy" id="434234"/>
    <lineage>
        <taxon>Eukaryota</taxon>
        <taxon>Viridiplantae</taxon>
        <taxon>Streptophyta</taxon>
        <taxon>Embryophyta</taxon>
        <taxon>Tracheophyta</taxon>
        <taxon>Spermatophyta</taxon>
        <taxon>Magnoliopsida</taxon>
        <taxon>eudicotyledons</taxon>
        <taxon>Gunneridae</taxon>
        <taxon>Pentapetalae</taxon>
        <taxon>rosids</taxon>
        <taxon>malvids</taxon>
        <taxon>Sapindales</taxon>
        <taxon>Anacardiaceae</taxon>
        <taxon>Pistacia</taxon>
    </lineage>
</organism>
<sequence length="415" mass="45166">MSKRPPPDPVAVLRGHRASVMDVCFHPTKPILFSGSTDGELRIWDVVQHRTISSAWVHSAAHGILCVASSRFSGANKVISQGRDGTVKCWDIENGDLSRIPSLTIKTNSYHFCKLSMVKKPCAIANQAEGPSHFYEREVRETGDVESLHEGGKAIGCLCKILTTPTFSGFYFCVDLYSFKSDFKLALTDFSKFADDAHAEGPKCVAIAGEQSSEVEIWNLNTAERCARLFESCSGVSSNVTTKGRGMCMAVQAYLPPNSQGCINVLAGFEDGSMLLWDVRNPGTPLTAVKFHSEPVLSLCIDGSCNGGISGAADQNIIMFNLDHSTGSCVMKKEISLERPGVSGTSIRPDSKIAATAGWDHRVRIYNYRKGNALAILKYHHAMCNAVSFSTDCKLMASSSEDTTVALWDLYPPQF</sequence>
<proteinExistence type="predicted"/>
<keyword evidence="2" id="KW-1185">Reference proteome</keyword>
<reference evidence="2" key="1">
    <citation type="journal article" date="2023" name="G3 (Bethesda)">
        <title>Genome assembly and association tests identify interacting loci associated with vigor, precocity, and sex in interspecific pistachio rootstocks.</title>
        <authorList>
            <person name="Palmer W."/>
            <person name="Jacygrad E."/>
            <person name="Sagayaradj S."/>
            <person name="Cavanaugh K."/>
            <person name="Han R."/>
            <person name="Bertier L."/>
            <person name="Beede B."/>
            <person name="Kafkas S."/>
            <person name="Golino D."/>
            <person name="Preece J."/>
            <person name="Michelmore R."/>
        </authorList>
    </citation>
    <scope>NUCLEOTIDE SEQUENCE [LARGE SCALE GENOMIC DNA]</scope>
</reference>
<dbReference type="Proteomes" id="UP001164250">
    <property type="component" value="Chromosome 6"/>
</dbReference>
<protein>
    <submittedName>
        <fullName evidence="1">Uncharacterized protein</fullName>
    </submittedName>
</protein>
<evidence type="ECO:0000313" key="1">
    <source>
        <dbReference type="EMBL" id="KAJ0095436.1"/>
    </source>
</evidence>
<dbReference type="EMBL" id="CM047902">
    <property type="protein sequence ID" value="KAJ0095436.1"/>
    <property type="molecule type" value="Genomic_DNA"/>
</dbReference>
<gene>
    <name evidence="1" type="ORF">Patl1_16344</name>
</gene>
<comment type="caution">
    <text evidence="1">The sequence shown here is derived from an EMBL/GenBank/DDBJ whole genome shotgun (WGS) entry which is preliminary data.</text>
</comment>
<name>A0ACC1B942_9ROSI</name>
<evidence type="ECO:0000313" key="2">
    <source>
        <dbReference type="Proteomes" id="UP001164250"/>
    </source>
</evidence>